<dbReference type="InterPro" id="IPR011053">
    <property type="entry name" value="Single_hybrid_motif"/>
</dbReference>
<organism evidence="2 3">
    <name type="scientific">Bombilactobacillus thymidiniphilus</name>
    <dbReference type="NCBI Taxonomy" id="2923363"/>
    <lineage>
        <taxon>Bacteria</taxon>
        <taxon>Bacillati</taxon>
        <taxon>Bacillota</taxon>
        <taxon>Bacilli</taxon>
        <taxon>Lactobacillales</taxon>
        <taxon>Lactobacillaceae</taxon>
        <taxon>Bombilactobacillus</taxon>
    </lineage>
</organism>
<sequence>MGNNEQDYFWQDQLANGHTLIGLNEKGQEEIGTAAFVDFAPNLKNVQLGDPLVAIEGSKVVTQFDTPLAGKVVQINQDLLEHPENLNSSDHQATWIVELAEE</sequence>
<name>A0ABY4PCD8_9LACO</name>
<keyword evidence="1" id="KW-0450">Lipoyl</keyword>
<dbReference type="SUPFAM" id="SSF51230">
    <property type="entry name" value="Single hybrid motif"/>
    <property type="match status" value="1"/>
</dbReference>
<dbReference type="CDD" id="cd06848">
    <property type="entry name" value="GCS_H"/>
    <property type="match status" value="1"/>
</dbReference>
<evidence type="ECO:0000313" key="3">
    <source>
        <dbReference type="Proteomes" id="UP000831947"/>
    </source>
</evidence>
<dbReference type="PANTHER" id="PTHR11715">
    <property type="entry name" value="GLYCINE CLEAVAGE SYSTEM H PROTEIN"/>
    <property type="match status" value="1"/>
</dbReference>
<accession>A0ABY4PCD8</accession>
<evidence type="ECO:0000256" key="1">
    <source>
        <dbReference type="ARBA" id="ARBA00022823"/>
    </source>
</evidence>
<dbReference type="InterPro" id="IPR033753">
    <property type="entry name" value="GCV_H/Fam206"/>
</dbReference>
<proteinExistence type="predicted"/>
<dbReference type="EMBL" id="CP093365">
    <property type="protein sequence ID" value="UQS83176.1"/>
    <property type="molecule type" value="Genomic_DNA"/>
</dbReference>
<gene>
    <name evidence="2" type="ORF">MOO47_05155</name>
</gene>
<keyword evidence="3" id="KW-1185">Reference proteome</keyword>
<reference evidence="2 3" key="1">
    <citation type="journal article" date="2022" name="Int. J. Syst. Evol. Microbiol.">
        <title>Apilactobacillus apisilvae sp. nov., Nicolia spurrieriana gen. nov. sp. nov., Bombilactobacillus folatiphilus sp. nov. and Bombilactobacillus thymidiniphilus sp. nov., four new lactic acid bacterial isolates from stingless bees Tetragonula carbonaria and Austroplebeia australis.</title>
        <authorList>
            <person name="Oliphant S.A."/>
            <person name="Watson-Haigh N.S."/>
            <person name="Sumby K.M."/>
            <person name="Gardner J."/>
            <person name="Groom S."/>
            <person name="Jiranek V."/>
        </authorList>
    </citation>
    <scope>NUCLEOTIDE SEQUENCE [LARGE SCALE GENOMIC DNA]</scope>
    <source>
        <strain evidence="2 3">SG4_A1</strain>
    </source>
</reference>
<dbReference type="Proteomes" id="UP000831947">
    <property type="component" value="Chromosome"/>
</dbReference>
<dbReference type="PANTHER" id="PTHR11715:SF3">
    <property type="entry name" value="GLYCINE CLEAVAGE SYSTEM H PROTEIN-RELATED"/>
    <property type="match status" value="1"/>
</dbReference>
<dbReference type="RefSeq" id="WP_249512403.1">
    <property type="nucleotide sequence ID" value="NZ_CP093365.1"/>
</dbReference>
<dbReference type="Gene3D" id="2.40.50.100">
    <property type="match status" value="1"/>
</dbReference>
<dbReference type="Pfam" id="PF01597">
    <property type="entry name" value="GCV_H"/>
    <property type="match status" value="1"/>
</dbReference>
<dbReference type="InterPro" id="IPR002930">
    <property type="entry name" value="GCV_H"/>
</dbReference>
<evidence type="ECO:0000313" key="2">
    <source>
        <dbReference type="EMBL" id="UQS83176.1"/>
    </source>
</evidence>
<protein>
    <submittedName>
        <fullName evidence="2">Glycine cleavage system protein H</fullName>
    </submittedName>
</protein>